<dbReference type="GeneID" id="112146635"/>
<proteinExistence type="predicted"/>
<feature type="chain" id="PRO_5017374429" evidence="6">
    <location>
        <begin position="23"/>
        <end position="795"/>
    </location>
</feature>
<dbReference type="GO" id="GO:0009897">
    <property type="term" value="C:external side of plasma membrane"/>
    <property type="evidence" value="ECO:0007669"/>
    <property type="project" value="TreeGrafter"/>
</dbReference>
<feature type="signal peptide" evidence="6">
    <location>
        <begin position="1"/>
        <end position="22"/>
    </location>
</feature>
<dbReference type="PANTHER" id="PTHR11481">
    <property type="entry name" value="IMMUNOGLOBULIN FC RECEPTOR"/>
    <property type="match status" value="1"/>
</dbReference>
<evidence type="ECO:0000256" key="2">
    <source>
        <dbReference type="ARBA" id="ARBA00023157"/>
    </source>
</evidence>
<dbReference type="OrthoDB" id="9950534at2759"/>
<feature type="compositionally biased region" description="Polar residues" evidence="4">
    <location>
        <begin position="675"/>
        <end position="704"/>
    </location>
</feature>
<keyword evidence="1 6" id="KW-0732">Signal</keyword>
<dbReference type="Pfam" id="PF13895">
    <property type="entry name" value="Ig_2"/>
    <property type="match status" value="1"/>
</dbReference>
<dbReference type="PaxDb" id="30732-ENSOMEP00000017573"/>
<feature type="domain" description="Ig-like" evidence="7">
    <location>
        <begin position="6"/>
        <end position="115"/>
    </location>
</feature>
<dbReference type="PROSITE" id="PS50835">
    <property type="entry name" value="IG_LIKE"/>
    <property type="match status" value="3"/>
</dbReference>
<evidence type="ECO:0000256" key="1">
    <source>
        <dbReference type="ARBA" id="ARBA00022729"/>
    </source>
</evidence>
<evidence type="ECO:0000256" key="3">
    <source>
        <dbReference type="ARBA" id="ARBA00023180"/>
    </source>
</evidence>
<keyword evidence="3" id="KW-0325">Glycoprotein</keyword>
<evidence type="ECO:0000256" key="5">
    <source>
        <dbReference type="SAM" id="Phobius"/>
    </source>
</evidence>
<dbReference type="AlphaFoldDB" id="A0A3B3CI71"/>
<keyword evidence="5" id="KW-1133">Transmembrane helix</keyword>
<dbReference type="Pfam" id="PF13927">
    <property type="entry name" value="Ig_3"/>
    <property type="match status" value="1"/>
</dbReference>
<dbReference type="Proteomes" id="UP000261560">
    <property type="component" value="Unplaced"/>
</dbReference>
<dbReference type="InterPro" id="IPR050488">
    <property type="entry name" value="Ig_Fc_receptor"/>
</dbReference>
<dbReference type="CTD" id="569386"/>
<dbReference type="InterPro" id="IPR040878">
    <property type="entry name" value="IL-40-like_Ig"/>
</dbReference>
<dbReference type="SMART" id="SM00408">
    <property type="entry name" value="IGc2"/>
    <property type="match status" value="1"/>
</dbReference>
<feature type="domain" description="Ig-like" evidence="7">
    <location>
        <begin position="509"/>
        <end position="594"/>
    </location>
</feature>
<evidence type="ECO:0000313" key="9">
    <source>
        <dbReference type="Proteomes" id="UP000261560"/>
    </source>
</evidence>
<keyword evidence="5" id="KW-0472">Membrane</keyword>
<keyword evidence="9" id="KW-1185">Reference proteome</keyword>
<feature type="domain" description="Ig-like" evidence="7">
    <location>
        <begin position="315"/>
        <end position="399"/>
    </location>
</feature>
<dbReference type="PANTHER" id="PTHR11481:SF60">
    <property type="entry name" value="IG-LIKE DOMAIN-CONTAINING PROTEIN"/>
    <property type="match status" value="1"/>
</dbReference>
<dbReference type="Pfam" id="PF17736">
    <property type="entry name" value="Ig_C17orf99"/>
    <property type="match status" value="1"/>
</dbReference>
<evidence type="ECO:0000256" key="6">
    <source>
        <dbReference type="SAM" id="SignalP"/>
    </source>
</evidence>
<organism evidence="8 9">
    <name type="scientific">Oryzias melastigma</name>
    <name type="common">Marine medaka</name>
    <dbReference type="NCBI Taxonomy" id="30732"/>
    <lineage>
        <taxon>Eukaryota</taxon>
        <taxon>Metazoa</taxon>
        <taxon>Chordata</taxon>
        <taxon>Craniata</taxon>
        <taxon>Vertebrata</taxon>
        <taxon>Euteleostomi</taxon>
        <taxon>Actinopterygii</taxon>
        <taxon>Neopterygii</taxon>
        <taxon>Teleostei</taxon>
        <taxon>Neoteleostei</taxon>
        <taxon>Acanthomorphata</taxon>
        <taxon>Ovalentaria</taxon>
        <taxon>Atherinomorphae</taxon>
        <taxon>Beloniformes</taxon>
        <taxon>Adrianichthyidae</taxon>
        <taxon>Oryziinae</taxon>
        <taxon>Oryzias</taxon>
    </lineage>
</organism>
<dbReference type="STRING" id="30732.ENSOMEP00000017573"/>
<dbReference type="GO" id="GO:0006955">
    <property type="term" value="P:immune response"/>
    <property type="evidence" value="ECO:0007669"/>
    <property type="project" value="TreeGrafter"/>
</dbReference>
<dbReference type="SMART" id="SM00409">
    <property type="entry name" value="IG"/>
    <property type="match status" value="4"/>
</dbReference>
<dbReference type="GO" id="GO:0007166">
    <property type="term" value="P:cell surface receptor signaling pathway"/>
    <property type="evidence" value="ECO:0007669"/>
    <property type="project" value="TreeGrafter"/>
</dbReference>
<keyword evidence="5" id="KW-0812">Transmembrane</keyword>
<sequence>MGSKQPGFQLLVILLIFWKSAGEESSYIIDNVGLTIQPRSTIERGTPVLIGCQVSVSHSNIPDLEHQFQIMKDEVLIYSFNTTNSTVMFELNPARAADSGSYECRVTVKDKSKVSFSERLDVTGLQTPSLSLNNSRPFENEEFEANCSAPGEKGLFIFRFYLRFRTGEPKTIKQLQTNGNSIKTTIKLRHIGDSYLSCNYEISLLSGNKHSNSSNETHVIVKVLNITPVVSVHPSALIFEEDVVEVFCRVVDGPDVEVFLTKDKIILKKVSGKMLEYKFTAKERDSGEYICKAEWGNVQKENYKTIKVKELFSKPKLILEPVDLFEGDRFKLTCNISIYVPERINSNILSYTFYKNNAEITTSNSYISMAHPNMNGNYTCKANASSLGKHFIKESQALVVKAKVPVSKPVLSIVGGTLLLGKPFQLLCQSERGTLPISYTLYGPEKLNESRDVRKPGDKAIFNCPAIFKSSDLSKFLCHARNHKNKVPMIGSGQLMLKSTNIIEPVSNPEMKVVPNEGEVSEGDSMSLVCSVQRGTFPISFTWFHTEIEDPVASVSTNKTEGSYRISNVKGEHGGRYYCVSTNQAKDNKQSNIVLVAVKMAGWKKGLIVVFCILILLPLLLVIACKAHLIQCRRRSTGRLSVKSASTKVERLSLTLAEVNEAANVTPGMMGKSVWSEQMSGSESDDQTSTVTQENPEPQYTQVQIKERDPSRAPVKQSTDTVYSEVRNSQHGVPEVSDGVSVEYAQLNHDNDPSSDNCNQGNPSASANETMVVNTCVSDAPAEQEEGNCEATPDC</sequence>
<dbReference type="InterPro" id="IPR036179">
    <property type="entry name" value="Ig-like_dom_sf"/>
</dbReference>
<keyword evidence="2" id="KW-1015">Disulfide bond</keyword>
<dbReference type="InterPro" id="IPR003599">
    <property type="entry name" value="Ig_sub"/>
</dbReference>
<dbReference type="InterPro" id="IPR003598">
    <property type="entry name" value="Ig_sub2"/>
</dbReference>
<feature type="compositionally biased region" description="Polar residues" evidence="4">
    <location>
        <begin position="716"/>
        <end position="731"/>
    </location>
</feature>
<dbReference type="SUPFAM" id="SSF48726">
    <property type="entry name" value="Immunoglobulin"/>
    <property type="match status" value="4"/>
</dbReference>
<evidence type="ECO:0000313" key="8">
    <source>
        <dbReference type="Ensembl" id="ENSOMEP00000017573.1"/>
    </source>
</evidence>
<name>A0A3B3CI71_ORYME</name>
<dbReference type="GeneTree" id="ENSGT01140000282577"/>
<accession>A0A3B3CI71</accession>
<dbReference type="InterPro" id="IPR007110">
    <property type="entry name" value="Ig-like_dom"/>
</dbReference>
<dbReference type="GO" id="GO:0004888">
    <property type="term" value="F:transmembrane signaling receptor activity"/>
    <property type="evidence" value="ECO:0007669"/>
    <property type="project" value="TreeGrafter"/>
</dbReference>
<dbReference type="KEGG" id="oml:112146635"/>
<dbReference type="Gene3D" id="2.60.40.10">
    <property type="entry name" value="Immunoglobulins"/>
    <property type="match status" value="4"/>
</dbReference>
<feature type="region of interest" description="Disordered" evidence="4">
    <location>
        <begin position="674"/>
        <end position="736"/>
    </location>
</feature>
<reference evidence="8" key="1">
    <citation type="submission" date="2025-08" db="UniProtKB">
        <authorList>
            <consortium name="Ensembl"/>
        </authorList>
    </citation>
    <scope>IDENTIFICATION</scope>
</reference>
<evidence type="ECO:0000256" key="4">
    <source>
        <dbReference type="SAM" id="MobiDB-lite"/>
    </source>
</evidence>
<dbReference type="Ensembl" id="ENSOMET00000034881.1">
    <property type="protein sequence ID" value="ENSOMEP00000017573.1"/>
    <property type="gene ID" value="ENSOMEG00000019262.1"/>
</dbReference>
<evidence type="ECO:0000259" key="7">
    <source>
        <dbReference type="PROSITE" id="PS50835"/>
    </source>
</evidence>
<reference evidence="8" key="2">
    <citation type="submission" date="2025-09" db="UniProtKB">
        <authorList>
            <consortium name="Ensembl"/>
        </authorList>
    </citation>
    <scope>IDENTIFICATION</scope>
</reference>
<dbReference type="InterPro" id="IPR013783">
    <property type="entry name" value="Ig-like_fold"/>
</dbReference>
<protein>
    <submittedName>
        <fullName evidence="8">Platelet and endothelial cell adhesion molecule 1a</fullName>
    </submittedName>
</protein>
<dbReference type="RefSeq" id="XP_024128312.1">
    <property type="nucleotide sequence ID" value="XM_024272544.2"/>
</dbReference>
<feature type="transmembrane region" description="Helical" evidence="5">
    <location>
        <begin position="607"/>
        <end position="629"/>
    </location>
</feature>